<dbReference type="OMA" id="EENNCTI"/>
<dbReference type="InterPro" id="IPR000504">
    <property type="entry name" value="RRM_dom"/>
</dbReference>
<dbReference type="PANTHER" id="PTHR15241:SF304">
    <property type="entry name" value="RRM DOMAIN-CONTAINING PROTEIN"/>
    <property type="match status" value="1"/>
</dbReference>
<name>A0A1J1H751_PLARL</name>
<feature type="compositionally biased region" description="Basic residues" evidence="2">
    <location>
        <begin position="81"/>
        <end position="100"/>
    </location>
</feature>
<feature type="compositionally biased region" description="Polar residues" evidence="2">
    <location>
        <begin position="24"/>
        <end position="38"/>
    </location>
</feature>
<organism evidence="4 5">
    <name type="scientific">Plasmodium relictum</name>
    <dbReference type="NCBI Taxonomy" id="85471"/>
    <lineage>
        <taxon>Eukaryota</taxon>
        <taxon>Sar</taxon>
        <taxon>Alveolata</taxon>
        <taxon>Apicomplexa</taxon>
        <taxon>Aconoidasida</taxon>
        <taxon>Haemosporida</taxon>
        <taxon>Plasmodiidae</taxon>
        <taxon>Plasmodium</taxon>
        <taxon>Plasmodium (Haemamoeba)</taxon>
    </lineage>
</organism>
<dbReference type="EMBL" id="LN835302">
    <property type="protein sequence ID" value="CRG99419.1"/>
    <property type="molecule type" value="Genomic_DNA"/>
</dbReference>
<dbReference type="Pfam" id="PF00076">
    <property type="entry name" value="RRM_1"/>
    <property type="match status" value="2"/>
</dbReference>
<evidence type="ECO:0000313" key="4">
    <source>
        <dbReference type="EMBL" id="CRG99419.1"/>
    </source>
</evidence>
<reference evidence="4 5" key="1">
    <citation type="submission" date="2015-04" db="EMBL/GenBank/DDBJ databases">
        <authorList>
            <consortium name="Pathogen Informatics"/>
        </authorList>
    </citation>
    <scope>NUCLEOTIDE SEQUENCE [LARGE SCALE GENOMIC DNA]</scope>
    <source>
        <strain evidence="4 5">SGS1</strain>
    </source>
</reference>
<sequence length="546" mass="64828">MHKHSNEKRRKISNNNENEEKENYSLNVTKKNDIISNNEKIEKAPNEKEYIKKTNNKKGNNSPSKLEIDMQVKKNDTKENKLKKKKHSSINANNKKKKKKNDNDDNINNKSNIKYENKSNNKDIKRNEFEVSCNKNITKANEFIEGEYRTNSEEKKPKHYLIESSQDKSLLLNNISLLEENKLYVKNITENIKKEDLMNFFSKIPGYVDTRIIYDSKGKLRKFAYIEFDNNENATKFLNTLEHSNVESFKKFNIKDVDLFTCISKPQKSLYEENKVFIKFTRCDNENDLDIIEEISKFFSIHLISIRDIRLLGDSTNKHGYIELENNDDVVKCVENIKMYESKDLEFNLNYSIPIIKKKNLLDLDKIKLNKEKTRKIKEEKKREENSCTILVKNLHFNTRKHKLQSFFEQIGEIKNIYLSKKISENNIKRNKGFAYITFKNPNDATSSLILNDSILDGRNILISKFLTNKNKNYSEDKRLSDFDKNSFNDRKKKKNNYRNENYFYEKKRINLSKNTEHIVEEMIEKRCDHTTGSMTNEDFRKLFLK</sequence>
<dbReference type="SUPFAM" id="SSF54928">
    <property type="entry name" value="RNA-binding domain, RBD"/>
    <property type="match status" value="2"/>
</dbReference>
<dbReference type="RefSeq" id="XP_028532426.1">
    <property type="nucleotide sequence ID" value="XM_028675881.1"/>
</dbReference>
<feature type="compositionally biased region" description="Basic and acidic residues" evidence="2">
    <location>
        <begin position="66"/>
        <end position="80"/>
    </location>
</feature>
<feature type="domain" description="RRM" evidence="3">
    <location>
        <begin position="181"/>
        <end position="259"/>
    </location>
</feature>
<dbReference type="CDD" id="cd00590">
    <property type="entry name" value="RRM_SF"/>
    <property type="match status" value="1"/>
</dbReference>
<dbReference type="SMART" id="SM00360">
    <property type="entry name" value="RRM"/>
    <property type="match status" value="2"/>
</dbReference>
<dbReference type="InterPro" id="IPR012677">
    <property type="entry name" value="Nucleotide-bd_a/b_plait_sf"/>
</dbReference>
<dbReference type="KEGG" id="prel:PRELSG_0718400"/>
<evidence type="ECO:0000313" key="5">
    <source>
        <dbReference type="Proteomes" id="UP000220158"/>
    </source>
</evidence>
<accession>A0A1J1H751</accession>
<gene>
    <name evidence="4" type="primary">PRP24</name>
    <name evidence="4" type="ORF">PRELSG_0718400</name>
</gene>
<dbReference type="GeneID" id="39735521"/>
<dbReference type="AlphaFoldDB" id="A0A1J1H751"/>
<dbReference type="Proteomes" id="UP000220158">
    <property type="component" value="Chromosome 7"/>
</dbReference>
<evidence type="ECO:0000256" key="2">
    <source>
        <dbReference type="SAM" id="MobiDB-lite"/>
    </source>
</evidence>
<dbReference type="GO" id="GO:0003723">
    <property type="term" value="F:RNA binding"/>
    <property type="evidence" value="ECO:0007669"/>
    <property type="project" value="UniProtKB-UniRule"/>
</dbReference>
<dbReference type="Gene3D" id="3.30.70.330">
    <property type="match status" value="2"/>
</dbReference>
<keyword evidence="1" id="KW-0694">RNA-binding</keyword>
<evidence type="ECO:0000256" key="1">
    <source>
        <dbReference type="PROSITE-ProRule" id="PRU00176"/>
    </source>
</evidence>
<feature type="region of interest" description="Disordered" evidence="2">
    <location>
        <begin position="1"/>
        <end position="119"/>
    </location>
</feature>
<dbReference type="OrthoDB" id="439808at2759"/>
<protein>
    <submittedName>
        <fullName evidence="4">U4/U6 snRNA-associated-splicing factor, putative</fullName>
    </submittedName>
</protein>
<dbReference type="PANTHER" id="PTHR15241">
    <property type="entry name" value="TRANSFORMER-2-RELATED"/>
    <property type="match status" value="1"/>
</dbReference>
<dbReference type="InterPro" id="IPR035979">
    <property type="entry name" value="RBD_domain_sf"/>
</dbReference>
<feature type="compositionally biased region" description="Basic residues" evidence="2">
    <location>
        <begin position="1"/>
        <end position="12"/>
    </location>
</feature>
<feature type="compositionally biased region" description="Basic and acidic residues" evidence="2">
    <location>
        <begin position="39"/>
        <end position="52"/>
    </location>
</feature>
<feature type="domain" description="RRM" evidence="3">
    <location>
        <begin position="388"/>
        <end position="468"/>
    </location>
</feature>
<keyword evidence="5" id="KW-1185">Reference proteome</keyword>
<evidence type="ECO:0000259" key="3">
    <source>
        <dbReference type="PROSITE" id="PS50102"/>
    </source>
</evidence>
<dbReference type="PROSITE" id="PS50102">
    <property type="entry name" value="RRM"/>
    <property type="match status" value="2"/>
</dbReference>
<dbReference type="VEuPathDB" id="PlasmoDB:PRELSG_0718400"/>
<proteinExistence type="predicted"/>